<evidence type="ECO:0000313" key="1">
    <source>
        <dbReference type="EMBL" id="MEY8772983.1"/>
    </source>
</evidence>
<name>A0ABV4EDV2_9GAMM</name>
<keyword evidence="2" id="KW-1185">Reference proteome</keyword>
<evidence type="ECO:0000313" key="2">
    <source>
        <dbReference type="Proteomes" id="UP001565243"/>
    </source>
</evidence>
<dbReference type="Proteomes" id="UP001565243">
    <property type="component" value="Unassembled WGS sequence"/>
</dbReference>
<dbReference type="EMBL" id="JBGFFX010000017">
    <property type="protein sequence ID" value="MEY8772983.1"/>
    <property type="molecule type" value="Genomic_DNA"/>
</dbReference>
<protein>
    <submittedName>
        <fullName evidence="1">Uncharacterized protein</fullName>
    </submittedName>
</protein>
<sequence length="148" mass="16491">MSLSQWCGLNVTAPAGLVLDKELQVSNGQLAELLSAVNKHHTIKALDAQIASLEITNAGMATDKEQLARCRDLLNRDSDILRSRAMPEMEAIAAQNLMGAIRFAMKLQRLRAWLTFRKQPNMSALYEQLKHAVINSTTQKRTSRESSN</sequence>
<dbReference type="RefSeq" id="WP_369896614.1">
    <property type="nucleotide sequence ID" value="NZ_JBGFFX010000017.1"/>
</dbReference>
<reference evidence="1 2" key="1">
    <citation type="submission" date="2024-07" db="EMBL/GenBank/DDBJ databases">
        <authorList>
            <person name="Hebao G."/>
        </authorList>
    </citation>
    <scope>NUCLEOTIDE SEQUENCE [LARGE SCALE GENOMIC DNA]</scope>
    <source>
        <strain evidence="1 2">ACCC 02193</strain>
    </source>
</reference>
<proteinExistence type="predicted"/>
<accession>A0ABV4EDV2</accession>
<organism evidence="1 2">
    <name type="scientific">Erwinia aeris</name>
    <dbReference type="NCBI Taxonomy" id="3239803"/>
    <lineage>
        <taxon>Bacteria</taxon>
        <taxon>Pseudomonadati</taxon>
        <taxon>Pseudomonadota</taxon>
        <taxon>Gammaproteobacteria</taxon>
        <taxon>Enterobacterales</taxon>
        <taxon>Erwiniaceae</taxon>
        <taxon>Erwinia</taxon>
    </lineage>
</organism>
<comment type="caution">
    <text evidence="1">The sequence shown here is derived from an EMBL/GenBank/DDBJ whole genome shotgun (WGS) entry which is preliminary data.</text>
</comment>
<gene>
    <name evidence="1" type="ORF">AB6T85_21460</name>
</gene>